<organism evidence="7 8">
    <name type="scientific">Albugo candida</name>
    <dbReference type="NCBI Taxonomy" id="65357"/>
    <lineage>
        <taxon>Eukaryota</taxon>
        <taxon>Sar</taxon>
        <taxon>Stramenopiles</taxon>
        <taxon>Oomycota</taxon>
        <taxon>Peronosporomycetes</taxon>
        <taxon>Albuginales</taxon>
        <taxon>Albuginaceae</taxon>
        <taxon>Albugo</taxon>
    </lineage>
</organism>
<dbReference type="InParanoid" id="A0A024FY05"/>
<feature type="domain" description="Dynein regulatory complex protein 1/2 N-terminal" evidence="5">
    <location>
        <begin position="84"/>
        <end position="185"/>
    </location>
</feature>
<feature type="region of interest" description="Disordered" evidence="4">
    <location>
        <begin position="1"/>
        <end position="22"/>
    </location>
</feature>
<feature type="compositionally biased region" description="Polar residues" evidence="4">
    <location>
        <begin position="1"/>
        <end position="17"/>
    </location>
</feature>
<feature type="coiled-coil region" evidence="3">
    <location>
        <begin position="266"/>
        <end position="371"/>
    </location>
</feature>
<evidence type="ECO:0000256" key="4">
    <source>
        <dbReference type="SAM" id="MobiDB-lite"/>
    </source>
</evidence>
<dbReference type="InterPro" id="IPR029440">
    <property type="entry name" value="DRC1_C"/>
</dbReference>
<feature type="domain" description="Dynein regulatory complex protein 1 C-terminal" evidence="6">
    <location>
        <begin position="620"/>
        <end position="676"/>
    </location>
</feature>
<keyword evidence="2 3" id="KW-0175">Coiled coil</keyword>
<dbReference type="GO" id="GO:0003352">
    <property type="term" value="P:regulation of cilium movement"/>
    <property type="evidence" value="ECO:0007669"/>
    <property type="project" value="TreeGrafter"/>
</dbReference>
<gene>
    <name evidence="7" type="ORF">BN9_002370</name>
</gene>
<dbReference type="InterPro" id="IPR039505">
    <property type="entry name" value="DRC1/2_N"/>
</dbReference>
<protein>
    <recommendedName>
        <fullName evidence="9">Dynein regulatory complex protein 1</fullName>
    </recommendedName>
</protein>
<evidence type="ECO:0000256" key="2">
    <source>
        <dbReference type="ARBA" id="ARBA00023054"/>
    </source>
</evidence>
<feature type="coiled-coil region" evidence="3">
    <location>
        <begin position="646"/>
        <end position="680"/>
    </location>
</feature>
<dbReference type="PANTHER" id="PTHR21625:SF1">
    <property type="entry name" value="DYNEIN REGULATORY COMPLEX PROTEIN 1"/>
    <property type="match status" value="1"/>
</dbReference>
<evidence type="ECO:0000256" key="1">
    <source>
        <dbReference type="ARBA" id="ARBA00009688"/>
    </source>
</evidence>
<dbReference type="STRING" id="65357.A0A024FY05"/>
<accession>A0A024FY05</accession>
<dbReference type="Pfam" id="PF14772">
    <property type="entry name" value="NYD-SP28"/>
    <property type="match status" value="1"/>
</dbReference>
<dbReference type="PANTHER" id="PTHR21625">
    <property type="entry name" value="NYD-SP28 PROTEIN"/>
    <property type="match status" value="1"/>
</dbReference>
<dbReference type="Pfam" id="PF14775">
    <property type="entry name" value="NYD-SP28_assoc"/>
    <property type="match status" value="1"/>
</dbReference>
<sequence length="697" mass="81135">MNVHTPSSTRNESFTTDQNDRLTRIHARRLRIEIQNAKNEAQKRNENRVEVKQLGHGEQQVQSSANHLHDLKLSSTNQITSVRVRADDLEAKRRIEEESRLRIRHSRIHQEAAESNAKNGSIEAKWGDLGQMNMPQEIQDELQVLNTACEEIVSSKNRVILEFQKELRKKDEDYVKSLRIQSEDVEQLIARMGQQYRELQEEYELELSYMEQAFIKERCELVEANRAEIDALFDARREMEISFLEMKQARDEKNVQEIEALRVRDAEEYNGLKIKLETNMQTLEQQLEDMRAAYQLNTEKLEYNYRVLTERDMENSATLSQLKRKLTRFKETLSLLRTKYNQSETRDRQQNQVLTEEFRRTTKQYRDLQKKYAHFVAIEDTRLKEVWDMHRQVITAKLDKMLKASQVIHEQQLGLTYNPPSRPINCALSINIKSTTTNGDVNQGLEPANNTSQLPENLASESASSDQKEMHLGNGLAKELSHTKVAYLYKLIASEIGFLLSPSLNQSLESLPKEEADLIRAEHILKMLGLDSKKDVEKLMGTVFNDPYSEKKAEATQPEGFDHENWDFKLPENDIFKVIKQLAEKTFTPKNVRLIESENPEVSSGSNAAHLELQTTTKHFWEQTSKVVPPLTIRVFKKFENVLTTYNQHTNQRRELHHQINKLSQENLRLKNLLRQKMDSPIIEDLLVSPVDSLSNK</sequence>
<comment type="similarity">
    <text evidence="1">Belongs to the DRC1 family.</text>
</comment>
<comment type="caution">
    <text evidence="7">The sequence shown here is derived from an EMBL/GenBank/DDBJ whole genome shotgun (WGS) entry which is preliminary data.</text>
</comment>
<evidence type="ECO:0000259" key="6">
    <source>
        <dbReference type="Pfam" id="PF14775"/>
    </source>
</evidence>
<dbReference type="EMBL" id="CAIX01000002">
    <property type="protein sequence ID" value="CCI39454.1"/>
    <property type="molecule type" value="Genomic_DNA"/>
</dbReference>
<dbReference type="Proteomes" id="UP000053237">
    <property type="component" value="Unassembled WGS sequence"/>
</dbReference>
<feature type="region of interest" description="Disordered" evidence="4">
    <location>
        <begin position="438"/>
        <end position="466"/>
    </location>
</feature>
<feature type="compositionally biased region" description="Polar residues" evidence="4">
    <location>
        <begin position="448"/>
        <end position="465"/>
    </location>
</feature>
<feature type="coiled-coil region" evidence="3">
    <location>
        <begin position="27"/>
        <end position="54"/>
    </location>
</feature>
<evidence type="ECO:0000313" key="7">
    <source>
        <dbReference type="EMBL" id="CCI39454.1"/>
    </source>
</evidence>
<evidence type="ECO:0008006" key="9">
    <source>
        <dbReference type="Google" id="ProtNLM"/>
    </source>
</evidence>
<dbReference type="OrthoDB" id="10260459at2759"/>
<evidence type="ECO:0000256" key="3">
    <source>
        <dbReference type="SAM" id="Coils"/>
    </source>
</evidence>
<name>A0A024FY05_9STRA</name>
<dbReference type="FunCoup" id="A0A024FY05">
    <property type="interactions" value="4"/>
</dbReference>
<dbReference type="InterPro" id="IPR039750">
    <property type="entry name" value="DRC1/DRC2"/>
</dbReference>
<proteinExistence type="inferred from homology"/>
<dbReference type="GO" id="GO:0060285">
    <property type="term" value="P:cilium-dependent cell motility"/>
    <property type="evidence" value="ECO:0007669"/>
    <property type="project" value="TreeGrafter"/>
</dbReference>
<dbReference type="GO" id="GO:0005858">
    <property type="term" value="C:axonemal dynein complex"/>
    <property type="evidence" value="ECO:0007669"/>
    <property type="project" value="InterPro"/>
</dbReference>
<reference evidence="7 8" key="1">
    <citation type="submission" date="2012-05" db="EMBL/GenBank/DDBJ databases">
        <title>Recombination and specialization in a pathogen metapopulation.</title>
        <authorList>
            <person name="Gardiner A."/>
            <person name="Kemen E."/>
            <person name="Schultz-Larsen T."/>
            <person name="MacLean D."/>
            <person name="Van Oosterhout C."/>
            <person name="Jones J.D.G."/>
        </authorList>
    </citation>
    <scope>NUCLEOTIDE SEQUENCE [LARGE SCALE GENOMIC DNA]</scope>
    <source>
        <strain evidence="7 8">Ac Nc2</strain>
    </source>
</reference>
<dbReference type="AlphaFoldDB" id="A0A024FY05"/>
<dbReference type="GO" id="GO:0070286">
    <property type="term" value="P:axonemal dynein complex assembly"/>
    <property type="evidence" value="ECO:0007669"/>
    <property type="project" value="InterPro"/>
</dbReference>
<evidence type="ECO:0000313" key="8">
    <source>
        <dbReference type="Proteomes" id="UP000053237"/>
    </source>
</evidence>
<evidence type="ECO:0000259" key="5">
    <source>
        <dbReference type="Pfam" id="PF14772"/>
    </source>
</evidence>
<keyword evidence="8" id="KW-1185">Reference proteome</keyword>